<dbReference type="PANTHER" id="PTHR12110:SF41">
    <property type="entry name" value="INOSOSE DEHYDRATASE"/>
    <property type="match status" value="1"/>
</dbReference>
<keyword evidence="3" id="KW-1185">Reference proteome</keyword>
<dbReference type="PANTHER" id="PTHR12110">
    <property type="entry name" value="HYDROXYPYRUVATE ISOMERASE"/>
    <property type="match status" value="1"/>
</dbReference>
<dbReference type="InterPro" id="IPR013022">
    <property type="entry name" value="Xyl_isomerase-like_TIM-brl"/>
</dbReference>
<dbReference type="GO" id="GO:0016853">
    <property type="term" value="F:isomerase activity"/>
    <property type="evidence" value="ECO:0007669"/>
    <property type="project" value="UniProtKB-KW"/>
</dbReference>
<dbReference type="Pfam" id="PF01261">
    <property type="entry name" value="AP_endonuc_2"/>
    <property type="match status" value="1"/>
</dbReference>
<keyword evidence="2" id="KW-0413">Isomerase</keyword>
<name>A0A1G6B9K0_9HYPH</name>
<gene>
    <name evidence="2" type="ORF">SAMN02982931_01383</name>
</gene>
<dbReference type="Proteomes" id="UP000199071">
    <property type="component" value="Unassembled WGS sequence"/>
</dbReference>
<dbReference type="RefSeq" id="WP_175478318.1">
    <property type="nucleotide sequence ID" value="NZ_FMXQ01000002.1"/>
</dbReference>
<feature type="domain" description="Xylose isomerase-like TIM barrel" evidence="1">
    <location>
        <begin position="31"/>
        <end position="247"/>
    </location>
</feature>
<proteinExistence type="predicted"/>
<reference evidence="2 3" key="1">
    <citation type="submission" date="2016-10" db="EMBL/GenBank/DDBJ databases">
        <authorList>
            <person name="de Groot N.N."/>
        </authorList>
    </citation>
    <scope>NUCLEOTIDE SEQUENCE [LARGE SCALE GENOMIC DNA]</scope>
    <source>
        <strain evidence="2 3">ATCC 35022</strain>
    </source>
</reference>
<evidence type="ECO:0000313" key="2">
    <source>
        <dbReference type="EMBL" id="SDB17229.1"/>
    </source>
</evidence>
<dbReference type="Gene3D" id="3.20.20.150">
    <property type="entry name" value="Divalent-metal-dependent TIM barrel enzymes"/>
    <property type="match status" value="1"/>
</dbReference>
<dbReference type="EMBL" id="FMXQ01000002">
    <property type="protein sequence ID" value="SDB17229.1"/>
    <property type="molecule type" value="Genomic_DNA"/>
</dbReference>
<evidence type="ECO:0000259" key="1">
    <source>
        <dbReference type="Pfam" id="PF01261"/>
    </source>
</evidence>
<dbReference type="AlphaFoldDB" id="A0A1G6B9K0"/>
<evidence type="ECO:0000313" key="3">
    <source>
        <dbReference type="Proteomes" id="UP000199071"/>
    </source>
</evidence>
<dbReference type="SUPFAM" id="SSF51658">
    <property type="entry name" value="Xylose isomerase-like"/>
    <property type="match status" value="1"/>
</dbReference>
<accession>A0A1G6B9K0</accession>
<protein>
    <submittedName>
        <fullName evidence="2">Sugar phosphate isomerase/epimerase</fullName>
    </submittedName>
</protein>
<organism evidence="2 3">
    <name type="scientific">Bauldia litoralis</name>
    <dbReference type="NCBI Taxonomy" id="665467"/>
    <lineage>
        <taxon>Bacteria</taxon>
        <taxon>Pseudomonadati</taxon>
        <taxon>Pseudomonadota</taxon>
        <taxon>Alphaproteobacteria</taxon>
        <taxon>Hyphomicrobiales</taxon>
        <taxon>Kaistiaceae</taxon>
        <taxon>Bauldia</taxon>
    </lineage>
</organism>
<sequence length="268" mass="29806">MEAAQAGSLPRVGITSLLWGNPSDDLLAPWLEEVRSIGYEGVSGFSDWGWQSHVADPQGFRKHLDAAGLQLASIIAPLDLNFDRYRRVFDLMNEASCENLIILGGFGREESEFRLVIDMMSYLTTIAKARGVRITYHNHTDNTGETFAQFCRIMDGLSNDRSVMVDVGHATKDFVDVEMSQRTTVVLDRYENDISMIELKDFKPETGLNTVLGQGEANLRAVAEKVKAMAYTGWLVVEQNGDATMRENGSASRCARESRAVVRDLFGI</sequence>
<dbReference type="InterPro" id="IPR050312">
    <property type="entry name" value="IolE/XylAMocC-like"/>
</dbReference>
<dbReference type="STRING" id="665467.SAMN02982931_01383"/>
<dbReference type="InterPro" id="IPR036237">
    <property type="entry name" value="Xyl_isomerase-like_sf"/>
</dbReference>